<sequence length="124" mass="14295">MDLVTTTSYCSGTALLGSQKFFCDWLVLADEGQVRWNFLRRLRPFAPEGWLQPPIGAAPPFVKRGSNLRRTGGRRLFYRYYIDYVLLKDNQDKRLLTADSDDPAQGYRHDHAHRSDLIPRGIPI</sequence>
<keyword evidence="2" id="KW-1185">Reference proteome</keyword>
<proteinExistence type="predicted"/>
<accession>A0A246K0B5</accession>
<gene>
    <name evidence="1" type="ORF">CDQ92_01780</name>
</gene>
<dbReference type="AlphaFoldDB" id="A0A246K0B5"/>
<dbReference type="RefSeq" id="WP_144035668.1">
    <property type="nucleotide sequence ID" value="NZ_NISK01000001.1"/>
</dbReference>
<evidence type="ECO:0000313" key="1">
    <source>
        <dbReference type="EMBL" id="OWQ98940.1"/>
    </source>
</evidence>
<dbReference type="EMBL" id="NISK01000001">
    <property type="protein sequence ID" value="OWQ98940.1"/>
    <property type="molecule type" value="Genomic_DNA"/>
</dbReference>
<organism evidence="1 2">
    <name type="scientific">Sphingopyxis bauzanensis</name>
    <dbReference type="NCBI Taxonomy" id="651663"/>
    <lineage>
        <taxon>Bacteria</taxon>
        <taxon>Pseudomonadati</taxon>
        <taxon>Pseudomonadota</taxon>
        <taxon>Alphaproteobacteria</taxon>
        <taxon>Sphingomonadales</taxon>
        <taxon>Sphingomonadaceae</taxon>
        <taxon>Sphingopyxis</taxon>
    </lineage>
</organism>
<reference evidence="1 2" key="1">
    <citation type="journal article" date="2010" name="Int. J. Syst. Evol. Microbiol.">
        <title>Sphingopyxis bauzanensis sp. nov., a psychrophilic bacterium isolated from soil.</title>
        <authorList>
            <person name="Zhang D.C."/>
            <person name="Liu H.C."/>
            <person name="Xin Y.H."/>
            <person name="Zhou Y.G."/>
            <person name="Schinner F."/>
            <person name="Margesin R."/>
        </authorList>
    </citation>
    <scope>NUCLEOTIDE SEQUENCE [LARGE SCALE GENOMIC DNA]</scope>
    <source>
        <strain evidence="1 2">DSM 22271</strain>
    </source>
</reference>
<evidence type="ECO:0000313" key="2">
    <source>
        <dbReference type="Proteomes" id="UP000197361"/>
    </source>
</evidence>
<comment type="caution">
    <text evidence="1">The sequence shown here is derived from an EMBL/GenBank/DDBJ whole genome shotgun (WGS) entry which is preliminary data.</text>
</comment>
<name>A0A246K0B5_9SPHN</name>
<dbReference type="Proteomes" id="UP000197361">
    <property type="component" value="Unassembled WGS sequence"/>
</dbReference>
<protein>
    <submittedName>
        <fullName evidence="1">Uncharacterized protein</fullName>
    </submittedName>
</protein>